<dbReference type="Pfam" id="PF01124">
    <property type="entry name" value="MAPEG"/>
    <property type="match status" value="1"/>
</dbReference>
<dbReference type="Gene3D" id="1.20.120.550">
    <property type="entry name" value="Membrane associated eicosanoid/glutathione metabolism-like domain"/>
    <property type="match status" value="1"/>
</dbReference>
<dbReference type="Proteomes" id="UP001196565">
    <property type="component" value="Unassembled WGS sequence"/>
</dbReference>
<dbReference type="InterPro" id="IPR001129">
    <property type="entry name" value="Membr-assoc_MAPEG"/>
</dbReference>
<proteinExistence type="predicted"/>
<accession>A0ABS7AGW9</accession>
<keyword evidence="2 5" id="KW-0812">Transmembrane</keyword>
<evidence type="ECO:0000256" key="4">
    <source>
        <dbReference type="ARBA" id="ARBA00023136"/>
    </source>
</evidence>
<evidence type="ECO:0000256" key="5">
    <source>
        <dbReference type="SAM" id="Phobius"/>
    </source>
</evidence>
<keyword evidence="3 5" id="KW-1133">Transmembrane helix</keyword>
<protein>
    <submittedName>
        <fullName evidence="6">MAPEG family protein</fullName>
    </submittedName>
</protein>
<reference evidence="6 7" key="1">
    <citation type="submission" date="2021-07" db="EMBL/GenBank/DDBJ databases">
        <authorList>
            <person name="So Y."/>
        </authorList>
    </citation>
    <scope>NUCLEOTIDE SEQUENCE [LARGE SCALE GENOMIC DNA]</scope>
    <source>
        <strain evidence="6 7">HJA6</strain>
    </source>
</reference>
<comment type="subcellular location">
    <subcellularLocation>
        <location evidence="1">Membrane</location>
    </subcellularLocation>
</comment>
<evidence type="ECO:0000256" key="1">
    <source>
        <dbReference type="ARBA" id="ARBA00004370"/>
    </source>
</evidence>
<dbReference type="PANTHER" id="PTHR35814">
    <property type="match status" value="1"/>
</dbReference>
<feature type="transmembrane region" description="Helical" evidence="5">
    <location>
        <begin position="106"/>
        <end position="129"/>
    </location>
</feature>
<evidence type="ECO:0000313" key="6">
    <source>
        <dbReference type="EMBL" id="MBW6401545.1"/>
    </source>
</evidence>
<dbReference type="RefSeq" id="WP_219766291.1">
    <property type="nucleotide sequence ID" value="NZ_JAHYBZ010000012.1"/>
</dbReference>
<evidence type="ECO:0000256" key="2">
    <source>
        <dbReference type="ARBA" id="ARBA00022692"/>
    </source>
</evidence>
<dbReference type="PANTHER" id="PTHR35814:SF1">
    <property type="entry name" value="GLUTATHIONE S-TRANSFERASE-RELATED"/>
    <property type="match status" value="1"/>
</dbReference>
<dbReference type="InterPro" id="IPR023352">
    <property type="entry name" value="MAPEG-like_dom_sf"/>
</dbReference>
<feature type="transmembrane region" description="Helical" evidence="5">
    <location>
        <begin position="6"/>
        <end position="25"/>
    </location>
</feature>
<gene>
    <name evidence="6" type="ORF">KPL78_27085</name>
</gene>
<keyword evidence="4 5" id="KW-0472">Membrane</keyword>
<evidence type="ECO:0000313" key="7">
    <source>
        <dbReference type="Proteomes" id="UP001196565"/>
    </source>
</evidence>
<organism evidence="6 7">
    <name type="scientific">Roseomonas alba</name>
    <dbReference type="NCBI Taxonomy" id="2846776"/>
    <lineage>
        <taxon>Bacteria</taxon>
        <taxon>Pseudomonadati</taxon>
        <taxon>Pseudomonadota</taxon>
        <taxon>Alphaproteobacteria</taxon>
        <taxon>Acetobacterales</taxon>
        <taxon>Roseomonadaceae</taxon>
        <taxon>Roseomonas</taxon>
    </lineage>
</organism>
<keyword evidence="7" id="KW-1185">Reference proteome</keyword>
<dbReference type="SUPFAM" id="SSF161084">
    <property type="entry name" value="MAPEG domain-like"/>
    <property type="match status" value="1"/>
</dbReference>
<evidence type="ECO:0000256" key="3">
    <source>
        <dbReference type="ARBA" id="ARBA00022989"/>
    </source>
</evidence>
<name>A0ABS7AGW9_9PROT</name>
<feature type="transmembrane region" description="Helical" evidence="5">
    <location>
        <begin position="46"/>
        <end position="68"/>
    </location>
</feature>
<dbReference type="EMBL" id="JAHYBZ010000012">
    <property type="protein sequence ID" value="MBW6401545.1"/>
    <property type="molecule type" value="Genomic_DNA"/>
</dbReference>
<comment type="caution">
    <text evidence="6">The sequence shown here is derived from an EMBL/GenBank/DDBJ whole genome shotgun (WGS) entry which is preliminary data.</text>
</comment>
<sequence>MPQITASYAGLLIALFILLTLRVFAVRQPSGIMLGTGGNRLLERAVRVHANFAEYVPLFLVAIAAAELCGAPGWALHAAGMAMLVGRVLHAIGLSQEPDIVPLRAAGIALTLLALVIAGVLALGGGLGLW</sequence>